<keyword evidence="1" id="KW-0732">Signal</keyword>
<protein>
    <submittedName>
        <fullName evidence="3">DUF4174 domain-containing protein</fullName>
    </submittedName>
</protein>
<name>A0A6L9L630_9BACT</name>
<dbReference type="EMBL" id="JAAFZH010000003">
    <property type="protein sequence ID" value="NDU94917.1"/>
    <property type="molecule type" value="Genomic_DNA"/>
</dbReference>
<proteinExistence type="predicted"/>
<reference evidence="3 4" key="1">
    <citation type="submission" date="2020-02" db="EMBL/GenBank/DDBJ databases">
        <title>Draft genome sequence of two Spirosoma agri KCTC 52727 and Spirosoma terrae KCTC 52035.</title>
        <authorList>
            <person name="Rojas J."/>
            <person name="Ambika Manirajan B."/>
            <person name="Suarez C."/>
            <person name="Ratering S."/>
            <person name="Schnell S."/>
        </authorList>
    </citation>
    <scope>NUCLEOTIDE SEQUENCE [LARGE SCALE GENOMIC DNA]</scope>
    <source>
        <strain evidence="3 4">KCTC 52035</strain>
    </source>
</reference>
<dbReference type="AlphaFoldDB" id="A0A6L9L630"/>
<comment type="caution">
    <text evidence="3">The sequence shown here is derived from an EMBL/GenBank/DDBJ whole genome shotgun (WGS) entry which is preliminary data.</text>
</comment>
<organism evidence="3 4">
    <name type="scientific">Spirosoma terrae</name>
    <dbReference type="NCBI Taxonomy" id="1968276"/>
    <lineage>
        <taxon>Bacteria</taxon>
        <taxon>Pseudomonadati</taxon>
        <taxon>Bacteroidota</taxon>
        <taxon>Cytophagia</taxon>
        <taxon>Cytophagales</taxon>
        <taxon>Cytophagaceae</taxon>
        <taxon>Spirosoma</taxon>
    </lineage>
</organism>
<gene>
    <name evidence="3" type="ORF">GK108_08525</name>
</gene>
<feature type="domain" description="DUF4174" evidence="2">
    <location>
        <begin position="15"/>
        <end position="112"/>
    </location>
</feature>
<accession>A0A6L9L630</accession>
<dbReference type="InterPro" id="IPR025232">
    <property type="entry name" value="DUF4174"/>
</dbReference>
<keyword evidence="4" id="KW-1185">Reference proteome</keyword>
<evidence type="ECO:0000256" key="1">
    <source>
        <dbReference type="ARBA" id="ARBA00022729"/>
    </source>
</evidence>
<evidence type="ECO:0000313" key="4">
    <source>
        <dbReference type="Proteomes" id="UP000474175"/>
    </source>
</evidence>
<dbReference type="Proteomes" id="UP000474175">
    <property type="component" value="Unassembled WGS sequence"/>
</dbReference>
<evidence type="ECO:0000259" key="2">
    <source>
        <dbReference type="Pfam" id="PF13778"/>
    </source>
</evidence>
<dbReference type="Pfam" id="PF13778">
    <property type="entry name" value="DUF4174"/>
    <property type="match status" value="1"/>
</dbReference>
<sequence>MESVANQQKSLKAILADKKDHRNVLLLYGRDDAQHYLIEQQEALIEVKDDLAKHDLDVIVIVASELQEPDRQFLMHDYKLIPSDEFSGWLIGKDGEVKQTYQKPVSSEELFNQLH</sequence>
<dbReference type="RefSeq" id="WP_163945862.1">
    <property type="nucleotide sequence ID" value="NZ_JAAFZH010000003.1"/>
</dbReference>
<evidence type="ECO:0000313" key="3">
    <source>
        <dbReference type="EMBL" id="NDU94917.1"/>
    </source>
</evidence>